<accession>A0AAP3DZW6</accession>
<gene>
    <name evidence="1" type="ORF">OB960_00270</name>
</gene>
<proteinExistence type="predicted"/>
<name>A0AAP3DZW6_9EURY</name>
<dbReference type="RefSeq" id="WP_338001704.1">
    <property type="nucleotide sequence ID" value="NZ_JAOPKA010000001.1"/>
</dbReference>
<organism evidence="1 2">
    <name type="scientific">Natronoglomus mannanivorans</name>
    <dbReference type="NCBI Taxonomy" id="2979990"/>
    <lineage>
        <taxon>Archaea</taxon>
        <taxon>Methanobacteriati</taxon>
        <taxon>Methanobacteriota</taxon>
        <taxon>Stenosarchaea group</taxon>
        <taxon>Halobacteria</taxon>
        <taxon>Halobacteriales</taxon>
        <taxon>Natrialbaceae</taxon>
        <taxon>Natronoglomus</taxon>
    </lineage>
</organism>
<protein>
    <submittedName>
        <fullName evidence="1">Uncharacterized protein</fullName>
    </submittedName>
</protein>
<evidence type="ECO:0000313" key="1">
    <source>
        <dbReference type="EMBL" id="MCU4739836.1"/>
    </source>
</evidence>
<dbReference type="PROSITE" id="PS51257">
    <property type="entry name" value="PROKAR_LIPOPROTEIN"/>
    <property type="match status" value="1"/>
</dbReference>
<reference evidence="1" key="1">
    <citation type="submission" date="2022-09" db="EMBL/GenBank/DDBJ databases">
        <title>Enrichment on poylsaccharides allowed isolation of novel metabolic and taxonomic groups of Haloarchaea.</title>
        <authorList>
            <person name="Sorokin D.Y."/>
            <person name="Elcheninov A.G."/>
            <person name="Khizhniak T.V."/>
            <person name="Kolganova T.V."/>
            <person name="Kublanov I.V."/>
        </authorList>
    </citation>
    <scope>NUCLEOTIDE SEQUENCE</scope>
    <source>
        <strain evidence="1">AArc-xg1-1</strain>
    </source>
</reference>
<dbReference type="AlphaFoldDB" id="A0AAP3DZW6"/>
<comment type="caution">
    <text evidence="1">The sequence shown here is derived from an EMBL/GenBank/DDBJ whole genome shotgun (WGS) entry which is preliminary data.</text>
</comment>
<dbReference type="Proteomes" id="UP001321018">
    <property type="component" value="Unassembled WGS sequence"/>
</dbReference>
<sequence length="152" mass="16414">MTKRTTRRRFGLGLVATSAILGVGGCLGRDDDHDHDGAYTLVLFDRNADESVADYHGHWHGALPSVAVGEHLSVGADFEDDDGDEVKLGEDAYQFDARVADDTGILETESHGDHVHLHGASPGTAAVTFQLHHDGDLEWETGEPIELDVVDE</sequence>
<evidence type="ECO:0000313" key="2">
    <source>
        <dbReference type="Proteomes" id="UP001321018"/>
    </source>
</evidence>
<dbReference type="EMBL" id="JAOPKA010000001">
    <property type="protein sequence ID" value="MCU4739836.1"/>
    <property type="molecule type" value="Genomic_DNA"/>
</dbReference>